<dbReference type="InterPro" id="IPR026795">
    <property type="entry name" value="SHFL"/>
</dbReference>
<name>H3A160_LATCH</name>
<dbReference type="FunCoup" id="H3A160">
    <property type="interactions" value="980"/>
</dbReference>
<dbReference type="GO" id="GO:0043022">
    <property type="term" value="F:ribosome binding"/>
    <property type="evidence" value="ECO:0007669"/>
    <property type="project" value="TreeGrafter"/>
</dbReference>
<dbReference type="Pfam" id="PF15135">
    <property type="entry name" value="UPF0515"/>
    <property type="match status" value="1"/>
</dbReference>
<dbReference type="InParanoid" id="H3A160"/>
<dbReference type="EMBL" id="AFYH01036177">
    <property type="status" value="NOT_ANNOTATED_CDS"/>
    <property type="molecule type" value="Genomic_DNA"/>
</dbReference>
<keyword evidence="5" id="KW-0694">RNA-binding</keyword>
<dbReference type="GO" id="GO:0045087">
    <property type="term" value="P:innate immune response"/>
    <property type="evidence" value="ECO:0007669"/>
    <property type="project" value="TreeGrafter"/>
</dbReference>
<dbReference type="Bgee" id="ENSLACG00000003021">
    <property type="expression patterns" value="Expressed in mesonephros and 1 other cell type or tissue"/>
</dbReference>
<reference evidence="7" key="2">
    <citation type="submission" date="2025-08" db="UniProtKB">
        <authorList>
            <consortium name="Ensembl"/>
        </authorList>
    </citation>
    <scope>IDENTIFICATION</scope>
</reference>
<keyword evidence="8" id="KW-1185">Reference proteome</keyword>
<dbReference type="EMBL" id="AFYH01036180">
    <property type="status" value="NOT_ANNOTATED_CDS"/>
    <property type="molecule type" value="Genomic_DNA"/>
</dbReference>
<dbReference type="GO" id="GO:0000932">
    <property type="term" value="C:P-body"/>
    <property type="evidence" value="ECO:0007669"/>
    <property type="project" value="UniProtKB-SubCell"/>
</dbReference>
<proteinExistence type="inferred from homology"/>
<dbReference type="GeneTree" id="ENSGT00390000005065"/>
<dbReference type="AlphaFoldDB" id="H3A160"/>
<reference evidence="7" key="3">
    <citation type="submission" date="2025-09" db="UniProtKB">
        <authorList>
            <consortium name="Ensembl"/>
        </authorList>
    </citation>
    <scope>IDENTIFICATION</scope>
</reference>
<evidence type="ECO:0000256" key="2">
    <source>
        <dbReference type="ARBA" id="ARBA00004201"/>
    </source>
</evidence>
<dbReference type="EMBL" id="AFYH01036181">
    <property type="status" value="NOT_ANNOTATED_CDS"/>
    <property type="molecule type" value="Genomic_DNA"/>
</dbReference>
<dbReference type="HOGENOM" id="CLU_087318_0_0_1"/>
<dbReference type="EMBL" id="AFYH01036176">
    <property type="status" value="NOT_ANNOTATED_CDS"/>
    <property type="molecule type" value="Genomic_DNA"/>
</dbReference>
<dbReference type="GO" id="GO:0075523">
    <property type="term" value="P:viral translational frameshifting"/>
    <property type="evidence" value="ECO:0007669"/>
    <property type="project" value="TreeGrafter"/>
</dbReference>
<evidence type="ECO:0000313" key="7">
    <source>
        <dbReference type="Ensembl" id="ENSLACP00000003381.1"/>
    </source>
</evidence>
<dbReference type="PANTHER" id="PTHR16135">
    <property type="entry name" value="REPRESSOR OF YIELD OF DENV PROTEIN"/>
    <property type="match status" value="1"/>
</dbReference>
<dbReference type="OMA" id="PVPKDKM"/>
<comment type="subcellular location">
    <subcellularLocation>
        <location evidence="2">Cytoplasm</location>
        <location evidence="2">P-body</location>
    </subcellularLocation>
    <subcellularLocation>
        <location evidence="1">Nucleus</location>
    </subcellularLocation>
</comment>
<evidence type="ECO:0000256" key="4">
    <source>
        <dbReference type="ARBA" id="ARBA00022490"/>
    </source>
</evidence>
<evidence type="ECO:0000313" key="8">
    <source>
        <dbReference type="Proteomes" id="UP000008672"/>
    </source>
</evidence>
<evidence type="ECO:0000256" key="5">
    <source>
        <dbReference type="ARBA" id="ARBA00022884"/>
    </source>
</evidence>
<reference evidence="8" key="1">
    <citation type="submission" date="2011-08" db="EMBL/GenBank/DDBJ databases">
        <title>The draft genome of Latimeria chalumnae.</title>
        <authorList>
            <person name="Di Palma F."/>
            <person name="Alfoldi J."/>
            <person name="Johnson J."/>
            <person name="Berlin A."/>
            <person name="Gnerre S."/>
            <person name="Jaffe D."/>
            <person name="MacCallum I."/>
            <person name="Young S."/>
            <person name="Walker B.J."/>
            <person name="Lander E."/>
            <person name="Lindblad-Toh K."/>
        </authorList>
    </citation>
    <scope>NUCLEOTIDE SEQUENCE [LARGE SCALE GENOMIC DNA]</scope>
    <source>
        <strain evidence="8">Wild caught</strain>
    </source>
</reference>
<accession>H3A160</accession>
<evidence type="ECO:0000256" key="6">
    <source>
        <dbReference type="ARBA" id="ARBA00023242"/>
    </source>
</evidence>
<sequence>PSSLKLEKSVRRLMEKFHAKVITVEKATVLMRRFANNHDLVARHIILCKDQLGGEALTSNIDASNPRNNIDQDLGAQEIIDGMRRLPLTQRNLRMFDDANRNLIPSVDKLFACPICDHIWWRRVPQRKQVSRCRTCKRKYDPVPSDQMWGAAEFNCLGCHRVFRGYGQMEVPSPCYMCGTRVTPSRILPPRRSNGPRNRNPHSCCAEDCHNRREPFMPGTHCVHPRSRLRNGLKKVVSPSPDHDSTGSTVATCLSQGSLMECGVDEIIMEDLQEVADEEEAEDNEGREDS</sequence>
<dbReference type="EMBL" id="AFYH01036178">
    <property type="status" value="NOT_ANNOTATED_CDS"/>
    <property type="molecule type" value="Genomic_DNA"/>
</dbReference>
<evidence type="ECO:0000256" key="1">
    <source>
        <dbReference type="ARBA" id="ARBA00004123"/>
    </source>
</evidence>
<dbReference type="Ensembl" id="ENSLACT00000003411.1">
    <property type="protein sequence ID" value="ENSLACP00000003381.1"/>
    <property type="gene ID" value="ENSLACG00000003021.1"/>
</dbReference>
<keyword evidence="4" id="KW-0963">Cytoplasm</keyword>
<dbReference type="GO" id="GO:1990825">
    <property type="term" value="F:sequence-specific mRNA binding"/>
    <property type="evidence" value="ECO:0007669"/>
    <property type="project" value="TreeGrafter"/>
</dbReference>
<keyword evidence="6" id="KW-0539">Nucleus</keyword>
<evidence type="ECO:0000256" key="3">
    <source>
        <dbReference type="ARBA" id="ARBA00005469"/>
    </source>
</evidence>
<dbReference type="GO" id="GO:0005634">
    <property type="term" value="C:nucleus"/>
    <property type="evidence" value="ECO:0007669"/>
    <property type="project" value="UniProtKB-SubCell"/>
</dbReference>
<protein>
    <submittedName>
        <fullName evidence="7">Shiftless antiviral inhibitor of ribosomal frameshifting</fullName>
    </submittedName>
</protein>
<dbReference type="EMBL" id="AFYH01036179">
    <property type="status" value="NOT_ANNOTATED_CDS"/>
    <property type="molecule type" value="Genomic_DNA"/>
</dbReference>
<organism evidence="7 8">
    <name type="scientific">Latimeria chalumnae</name>
    <name type="common">Coelacanth</name>
    <dbReference type="NCBI Taxonomy" id="7897"/>
    <lineage>
        <taxon>Eukaryota</taxon>
        <taxon>Metazoa</taxon>
        <taxon>Chordata</taxon>
        <taxon>Craniata</taxon>
        <taxon>Vertebrata</taxon>
        <taxon>Euteleostomi</taxon>
        <taxon>Coelacanthiformes</taxon>
        <taxon>Coelacanthidae</taxon>
        <taxon>Latimeria</taxon>
    </lineage>
</organism>
<dbReference type="PANTHER" id="PTHR16135:SF2">
    <property type="entry name" value="SHIFTLESS ANTIVIRAL INHIBITOR OF RIBOSOMAL FRAMESHIFTING PROTEIN"/>
    <property type="match status" value="1"/>
</dbReference>
<dbReference type="Proteomes" id="UP000008672">
    <property type="component" value="Unassembled WGS sequence"/>
</dbReference>
<dbReference type="eggNOG" id="ENOG502QVND">
    <property type="taxonomic scope" value="Eukaryota"/>
</dbReference>
<comment type="similarity">
    <text evidence="3">Belongs to the SHFL family.</text>
</comment>